<evidence type="ECO:0000313" key="1">
    <source>
        <dbReference type="EMBL" id="GBN01362.1"/>
    </source>
</evidence>
<accession>A0A4Y2KHC8</accession>
<gene>
    <name evidence="1" type="ORF">AVEN_227733_1</name>
</gene>
<keyword evidence="2" id="KW-1185">Reference proteome</keyword>
<evidence type="ECO:0000313" key="2">
    <source>
        <dbReference type="Proteomes" id="UP000499080"/>
    </source>
</evidence>
<comment type="caution">
    <text evidence="1">The sequence shown here is derived from an EMBL/GenBank/DDBJ whole genome shotgun (WGS) entry which is preliminary data.</text>
</comment>
<dbReference type="AlphaFoldDB" id="A0A4Y2KHC8"/>
<protein>
    <submittedName>
        <fullName evidence="1">Uncharacterized protein</fullName>
    </submittedName>
</protein>
<reference evidence="1 2" key="1">
    <citation type="journal article" date="2019" name="Sci. Rep.">
        <title>Orb-weaving spider Araneus ventricosus genome elucidates the spidroin gene catalogue.</title>
        <authorList>
            <person name="Kono N."/>
            <person name="Nakamura H."/>
            <person name="Ohtoshi R."/>
            <person name="Moran D.A.P."/>
            <person name="Shinohara A."/>
            <person name="Yoshida Y."/>
            <person name="Fujiwara M."/>
            <person name="Mori M."/>
            <person name="Tomita M."/>
            <person name="Arakawa K."/>
        </authorList>
    </citation>
    <scope>NUCLEOTIDE SEQUENCE [LARGE SCALE GENOMIC DNA]</scope>
</reference>
<dbReference type="EMBL" id="BGPR01004611">
    <property type="protein sequence ID" value="GBN01362.1"/>
    <property type="molecule type" value="Genomic_DNA"/>
</dbReference>
<dbReference type="OrthoDB" id="8195485at2759"/>
<dbReference type="Proteomes" id="UP000499080">
    <property type="component" value="Unassembled WGS sequence"/>
</dbReference>
<name>A0A4Y2KHC8_ARAVE</name>
<proteinExistence type="predicted"/>
<organism evidence="1 2">
    <name type="scientific">Araneus ventricosus</name>
    <name type="common">Orbweaver spider</name>
    <name type="synonym">Epeira ventricosa</name>
    <dbReference type="NCBI Taxonomy" id="182803"/>
    <lineage>
        <taxon>Eukaryota</taxon>
        <taxon>Metazoa</taxon>
        <taxon>Ecdysozoa</taxon>
        <taxon>Arthropoda</taxon>
        <taxon>Chelicerata</taxon>
        <taxon>Arachnida</taxon>
        <taxon>Araneae</taxon>
        <taxon>Araneomorphae</taxon>
        <taxon>Entelegynae</taxon>
        <taxon>Araneoidea</taxon>
        <taxon>Araneidae</taxon>
        <taxon>Araneus</taxon>
    </lineage>
</organism>
<sequence>MLFADNCKTACAFHVQVGCTPHPPLAADKQHSCRAYCQVQQLLDEQKYPLKFCWKTIVCHLRPNTTTHPAAPGLTLTHRLHLQRRMRTKLRVSKEWSQLLKHVQQLLRTGMRQQRQANHRR</sequence>